<sequence>MSLLCTIPESPSEPLQKIDFHSQYKEYNRLPCVSHLDDDILGESNHHPPSSIAVKWHLGAQLILFVSMLTSVGIGILVFVLSLSGNSKTAFGFAFDSLLDTATSAIVFWRFYGTAGLEYSWDREKQACIGIGVCFIVSSFGIFSRTVYLLLQQEMPEKTPGLLVIACISCVGFAIISWFKFVIGNAIHSLSMKTDAFNSATTAFMALGLLASTFAQRQNDQVWFLDSIIAISIAFVIFVYGLRLLTDLLLGHGKEHEWTFID</sequence>
<accession>A0A6S7GD05</accession>
<comment type="similarity">
    <text evidence="3">Belongs to the TMEM163 family.</text>
</comment>
<name>A0A6S7GD05_PARCT</name>
<evidence type="ECO:0000256" key="10">
    <source>
        <dbReference type="ARBA" id="ARBA00023329"/>
    </source>
</evidence>
<keyword evidence="8" id="KW-0770">Synapse</keyword>
<comment type="subcellular location">
    <subcellularLocation>
        <location evidence="2">Cytoplasmic vesicle</location>
        <location evidence="2">Secretory vesicle</location>
        <location evidence="2">Synaptic vesicle membrane</location>
        <topology evidence="2">Multi-pass membrane protein</topology>
    </subcellularLocation>
    <subcellularLocation>
        <location evidence="1">Early endosome membrane</location>
    </subcellularLocation>
</comment>
<reference evidence="12" key="1">
    <citation type="submission" date="2020-04" db="EMBL/GenBank/DDBJ databases">
        <authorList>
            <person name="Alioto T."/>
            <person name="Alioto T."/>
            <person name="Gomez Garrido J."/>
        </authorList>
    </citation>
    <scope>NUCLEOTIDE SEQUENCE</scope>
    <source>
        <strain evidence="12">A484AB</strain>
    </source>
</reference>
<keyword evidence="10" id="KW-0968">Cytoplasmic vesicle</keyword>
<proteinExistence type="inferred from homology"/>
<evidence type="ECO:0000256" key="3">
    <source>
        <dbReference type="ARBA" id="ARBA00008731"/>
    </source>
</evidence>
<evidence type="ECO:0000256" key="1">
    <source>
        <dbReference type="ARBA" id="ARBA00004146"/>
    </source>
</evidence>
<comment type="caution">
    <text evidence="12">The sequence shown here is derived from an EMBL/GenBank/DDBJ whole genome shotgun (WGS) entry which is preliminary data.</text>
</comment>
<dbReference type="EMBL" id="CACRXK020001127">
    <property type="protein sequence ID" value="CAB3987152.1"/>
    <property type="molecule type" value="Genomic_DNA"/>
</dbReference>
<dbReference type="OrthoDB" id="5980560at2759"/>
<protein>
    <recommendedName>
        <fullName evidence="11">Cation efflux protein transmembrane domain-containing protein</fullName>
    </recommendedName>
</protein>
<keyword evidence="13" id="KW-1185">Reference proteome</keyword>
<keyword evidence="9" id="KW-0472">Membrane</keyword>
<keyword evidence="4" id="KW-0812">Transmembrane</keyword>
<keyword evidence="5" id="KW-0967">Endosome</keyword>
<evidence type="ECO:0000256" key="8">
    <source>
        <dbReference type="ARBA" id="ARBA00023018"/>
    </source>
</evidence>
<dbReference type="InterPro" id="IPR058533">
    <property type="entry name" value="Cation_efflux_TM"/>
</dbReference>
<dbReference type="GO" id="GO:0031901">
    <property type="term" value="C:early endosome membrane"/>
    <property type="evidence" value="ECO:0007669"/>
    <property type="project" value="UniProtKB-SubCell"/>
</dbReference>
<evidence type="ECO:0000256" key="6">
    <source>
        <dbReference type="ARBA" id="ARBA00022833"/>
    </source>
</evidence>
<evidence type="ECO:0000313" key="13">
    <source>
        <dbReference type="Proteomes" id="UP001152795"/>
    </source>
</evidence>
<evidence type="ECO:0000313" key="12">
    <source>
        <dbReference type="EMBL" id="CAB3987152.1"/>
    </source>
</evidence>
<dbReference type="AlphaFoldDB" id="A0A6S7GD05"/>
<dbReference type="Gene3D" id="1.20.1510.10">
    <property type="entry name" value="Cation efflux protein transmembrane domain"/>
    <property type="match status" value="1"/>
</dbReference>
<dbReference type="PANTHER" id="PTHR31937">
    <property type="entry name" value="TRANSMEMBRANE PROTEIN 163"/>
    <property type="match status" value="1"/>
</dbReference>
<dbReference type="PANTHER" id="PTHR31937:SF2">
    <property type="entry name" value="TRANSMEMBRANE PROTEIN 163"/>
    <property type="match status" value="1"/>
</dbReference>
<organism evidence="12 13">
    <name type="scientific">Paramuricea clavata</name>
    <name type="common">Red gorgonian</name>
    <name type="synonym">Violescent sea-whip</name>
    <dbReference type="NCBI Taxonomy" id="317549"/>
    <lineage>
        <taxon>Eukaryota</taxon>
        <taxon>Metazoa</taxon>
        <taxon>Cnidaria</taxon>
        <taxon>Anthozoa</taxon>
        <taxon>Octocorallia</taxon>
        <taxon>Malacalcyonacea</taxon>
        <taxon>Plexauridae</taxon>
        <taxon>Paramuricea</taxon>
    </lineage>
</organism>
<dbReference type="GO" id="GO:0030672">
    <property type="term" value="C:synaptic vesicle membrane"/>
    <property type="evidence" value="ECO:0007669"/>
    <property type="project" value="UniProtKB-SubCell"/>
</dbReference>
<dbReference type="SUPFAM" id="SSF161111">
    <property type="entry name" value="Cation efflux protein transmembrane domain-like"/>
    <property type="match status" value="1"/>
</dbReference>
<gene>
    <name evidence="12" type="ORF">PACLA_8A036100</name>
</gene>
<evidence type="ECO:0000256" key="2">
    <source>
        <dbReference type="ARBA" id="ARBA00004644"/>
    </source>
</evidence>
<dbReference type="InterPro" id="IPR026765">
    <property type="entry name" value="Tmem163"/>
</dbReference>
<evidence type="ECO:0000256" key="7">
    <source>
        <dbReference type="ARBA" id="ARBA00022989"/>
    </source>
</evidence>
<dbReference type="Pfam" id="PF01545">
    <property type="entry name" value="Cation_efflux"/>
    <property type="match status" value="1"/>
</dbReference>
<dbReference type="Proteomes" id="UP001152795">
    <property type="component" value="Unassembled WGS sequence"/>
</dbReference>
<dbReference type="InterPro" id="IPR027469">
    <property type="entry name" value="Cation_efflux_TMD_sf"/>
</dbReference>
<keyword evidence="6" id="KW-0862">Zinc</keyword>
<dbReference type="GO" id="GO:0008324">
    <property type="term" value="F:monoatomic cation transmembrane transporter activity"/>
    <property type="evidence" value="ECO:0007669"/>
    <property type="project" value="InterPro"/>
</dbReference>
<evidence type="ECO:0000256" key="4">
    <source>
        <dbReference type="ARBA" id="ARBA00022692"/>
    </source>
</evidence>
<feature type="domain" description="Cation efflux protein transmembrane" evidence="11">
    <location>
        <begin position="64"/>
        <end position="247"/>
    </location>
</feature>
<evidence type="ECO:0000256" key="9">
    <source>
        <dbReference type="ARBA" id="ARBA00023136"/>
    </source>
</evidence>
<evidence type="ECO:0000256" key="5">
    <source>
        <dbReference type="ARBA" id="ARBA00022753"/>
    </source>
</evidence>
<evidence type="ECO:0000259" key="11">
    <source>
        <dbReference type="Pfam" id="PF01545"/>
    </source>
</evidence>
<keyword evidence="7" id="KW-1133">Transmembrane helix</keyword>